<keyword evidence="2" id="KW-0624">Polysaccharide degradation</keyword>
<dbReference type="PANTHER" id="PTHR34002">
    <property type="entry name" value="BLR1656 PROTEIN"/>
    <property type="match status" value="1"/>
</dbReference>
<dbReference type="GO" id="GO:0008810">
    <property type="term" value="F:cellulase activity"/>
    <property type="evidence" value="ECO:0007669"/>
    <property type="project" value="InterPro"/>
</dbReference>
<proteinExistence type="inferred from homology"/>
<name>A0A8K0RWE3_9HYPO</name>
<accession>A0A8K0RWE3</accession>
<dbReference type="SUPFAM" id="SSF49899">
    <property type="entry name" value="Concanavalin A-like lectins/glucanases"/>
    <property type="match status" value="1"/>
</dbReference>
<dbReference type="InterPro" id="IPR013319">
    <property type="entry name" value="GH11/12"/>
</dbReference>
<evidence type="ECO:0000313" key="5">
    <source>
        <dbReference type="Proteomes" id="UP000813427"/>
    </source>
</evidence>
<dbReference type="PANTHER" id="PTHR34002:SF10">
    <property type="entry name" value="PUTATIVE-RELATED"/>
    <property type="match status" value="1"/>
</dbReference>
<keyword evidence="3" id="KW-0732">Signal</keyword>
<dbReference type="GO" id="GO:0000272">
    <property type="term" value="P:polysaccharide catabolic process"/>
    <property type="evidence" value="ECO:0007669"/>
    <property type="project" value="UniProtKB-KW"/>
</dbReference>
<dbReference type="OrthoDB" id="89349at2759"/>
<keyword evidence="2" id="KW-0119">Carbohydrate metabolism</keyword>
<reference evidence="4" key="1">
    <citation type="journal article" date="2021" name="Nat. Commun.">
        <title>Genetic determinants of endophytism in the Arabidopsis root mycobiome.</title>
        <authorList>
            <person name="Mesny F."/>
            <person name="Miyauchi S."/>
            <person name="Thiergart T."/>
            <person name="Pickel B."/>
            <person name="Atanasova L."/>
            <person name="Karlsson M."/>
            <person name="Huettel B."/>
            <person name="Barry K.W."/>
            <person name="Haridas S."/>
            <person name="Chen C."/>
            <person name="Bauer D."/>
            <person name="Andreopoulos W."/>
            <person name="Pangilinan J."/>
            <person name="LaButti K."/>
            <person name="Riley R."/>
            <person name="Lipzen A."/>
            <person name="Clum A."/>
            <person name="Drula E."/>
            <person name="Henrissat B."/>
            <person name="Kohler A."/>
            <person name="Grigoriev I.V."/>
            <person name="Martin F.M."/>
            <person name="Hacquard S."/>
        </authorList>
    </citation>
    <scope>NUCLEOTIDE SEQUENCE</scope>
    <source>
        <strain evidence="4">MPI-SDFR-AT-0068</strain>
    </source>
</reference>
<comment type="similarity">
    <text evidence="1 2">Belongs to the glycosyl hydrolase 12 (cellulase H) family.</text>
</comment>
<comment type="caution">
    <text evidence="4">The sequence shown here is derived from an EMBL/GenBank/DDBJ whole genome shotgun (WGS) entry which is preliminary data.</text>
</comment>
<dbReference type="Pfam" id="PF01670">
    <property type="entry name" value="Glyco_hydro_12"/>
    <property type="match status" value="1"/>
</dbReference>
<evidence type="ECO:0000256" key="1">
    <source>
        <dbReference type="ARBA" id="ARBA00005519"/>
    </source>
</evidence>
<gene>
    <name evidence="4" type="ORF">BKA59DRAFT_400922</name>
</gene>
<dbReference type="Gene3D" id="2.60.120.180">
    <property type="match status" value="1"/>
</dbReference>
<protein>
    <submittedName>
        <fullName evidence="4">Concanavalin A-like lectin/glucanase domain-containing protein</fullName>
    </submittedName>
</protein>
<dbReference type="InterPro" id="IPR002594">
    <property type="entry name" value="GH12"/>
</dbReference>
<keyword evidence="2" id="KW-0326">Glycosidase</keyword>
<dbReference type="InterPro" id="IPR013320">
    <property type="entry name" value="ConA-like_dom_sf"/>
</dbReference>
<feature type="signal peptide" evidence="3">
    <location>
        <begin position="1"/>
        <end position="18"/>
    </location>
</feature>
<dbReference type="AlphaFoldDB" id="A0A8K0RWE3"/>
<evidence type="ECO:0000256" key="2">
    <source>
        <dbReference type="RuleBase" id="RU361163"/>
    </source>
</evidence>
<evidence type="ECO:0000313" key="4">
    <source>
        <dbReference type="EMBL" id="KAH7241368.1"/>
    </source>
</evidence>
<dbReference type="Proteomes" id="UP000813427">
    <property type="component" value="Unassembled WGS sequence"/>
</dbReference>
<organism evidence="4 5">
    <name type="scientific">Fusarium tricinctum</name>
    <dbReference type="NCBI Taxonomy" id="61284"/>
    <lineage>
        <taxon>Eukaryota</taxon>
        <taxon>Fungi</taxon>
        <taxon>Dikarya</taxon>
        <taxon>Ascomycota</taxon>
        <taxon>Pezizomycotina</taxon>
        <taxon>Sordariomycetes</taxon>
        <taxon>Hypocreomycetidae</taxon>
        <taxon>Hypocreales</taxon>
        <taxon>Nectriaceae</taxon>
        <taxon>Fusarium</taxon>
        <taxon>Fusarium tricinctum species complex</taxon>
    </lineage>
</organism>
<keyword evidence="5" id="KW-1185">Reference proteome</keyword>
<evidence type="ECO:0000256" key="3">
    <source>
        <dbReference type="SAM" id="SignalP"/>
    </source>
</evidence>
<feature type="chain" id="PRO_5035473702" evidence="3">
    <location>
        <begin position="19"/>
        <end position="238"/>
    </location>
</feature>
<keyword evidence="2" id="KW-0378">Hydrolase</keyword>
<dbReference type="EMBL" id="JAGPXF010000005">
    <property type="protein sequence ID" value="KAH7241368.1"/>
    <property type="molecule type" value="Genomic_DNA"/>
</dbReference>
<sequence>MKSSAIFLAGVFANLTLAQDLCEQYSYLANDGYEFNNNRWGQDLGSGDQCTHIDWTNSEGAGWHVDWSWSGGKDNVKTFPNSALQMDEKRLMSSISSMQSAAEWSYEGTDIRADVAYDLFTAADPSHDPSSGEYELMIWLGRYGNVQPIGTLQGSVTVEGHTWELWVGLNGSMKVFSFVAPNPVNDFNADIKQFFNYLQKDQGFPAESQYLLTFQFGTEPFTGSNAKFSVANFSAHMG</sequence>